<sequence length="66" mass="7293">MSLVSEYRNIQSKNVLLGSESQACTLGTPGWVRRPTDTNPNSRTKPWIYSSASAPPPKPCPQQFTD</sequence>
<dbReference type="EMBL" id="CYRY02006231">
    <property type="protein sequence ID" value="VCW70698.1"/>
    <property type="molecule type" value="Genomic_DNA"/>
</dbReference>
<gene>
    <name evidence="2" type="ORF">BN2614_LOCUS2</name>
</gene>
<evidence type="ECO:0000256" key="1">
    <source>
        <dbReference type="SAM" id="MobiDB-lite"/>
    </source>
</evidence>
<evidence type="ECO:0000313" key="3">
    <source>
        <dbReference type="Proteomes" id="UP000269945"/>
    </source>
</evidence>
<proteinExistence type="predicted"/>
<accession>A0A9X9LKN1</accession>
<name>A0A9X9LKN1_GULGU</name>
<dbReference type="Proteomes" id="UP000269945">
    <property type="component" value="Unassembled WGS sequence"/>
</dbReference>
<dbReference type="AlphaFoldDB" id="A0A9X9LKN1"/>
<organism evidence="2 3">
    <name type="scientific">Gulo gulo</name>
    <name type="common">Wolverine</name>
    <name type="synonym">Gluton</name>
    <dbReference type="NCBI Taxonomy" id="48420"/>
    <lineage>
        <taxon>Eukaryota</taxon>
        <taxon>Metazoa</taxon>
        <taxon>Chordata</taxon>
        <taxon>Craniata</taxon>
        <taxon>Vertebrata</taxon>
        <taxon>Euteleostomi</taxon>
        <taxon>Mammalia</taxon>
        <taxon>Eutheria</taxon>
        <taxon>Laurasiatheria</taxon>
        <taxon>Carnivora</taxon>
        <taxon>Caniformia</taxon>
        <taxon>Musteloidea</taxon>
        <taxon>Mustelidae</taxon>
        <taxon>Guloninae</taxon>
        <taxon>Gulo</taxon>
    </lineage>
</organism>
<feature type="region of interest" description="Disordered" evidence="1">
    <location>
        <begin position="26"/>
        <end position="66"/>
    </location>
</feature>
<evidence type="ECO:0000313" key="2">
    <source>
        <dbReference type="EMBL" id="VCW70698.1"/>
    </source>
</evidence>
<comment type="caution">
    <text evidence="2">The sequence shown here is derived from an EMBL/GenBank/DDBJ whole genome shotgun (WGS) entry which is preliminary data.</text>
</comment>
<keyword evidence="3" id="KW-1185">Reference proteome</keyword>
<protein>
    <submittedName>
        <fullName evidence="2">Uncharacterized protein</fullName>
    </submittedName>
</protein>
<reference evidence="2 3" key="1">
    <citation type="submission" date="2018-10" db="EMBL/GenBank/DDBJ databases">
        <authorList>
            <person name="Ekblom R."/>
            <person name="Jareborg N."/>
        </authorList>
    </citation>
    <scope>NUCLEOTIDE SEQUENCE [LARGE SCALE GENOMIC DNA]</scope>
    <source>
        <tissue evidence="2">Muscle</tissue>
    </source>
</reference>